<dbReference type="InterPro" id="IPR001972">
    <property type="entry name" value="Stomatin_HflK_fam"/>
</dbReference>
<dbReference type="FunFam" id="3.30.479.30:FF:000004">
    <property type="entry name" value="Putative membrane protease family, stomatin"/>
    <property type="match status" value="1"/>
</dbReference>
<evidence type="ECO:0000256" key="3">
    <source>
        <dbReference type="SAM" id="MobiDB-lite"/>
    </source>
</evidence>
<dbReference type="InterPro" id="IPR001107">
    <property type="entry name" value="Band_7"/>
</dbReference>
<feature type="transmembrane region" description="Helical" evidence="4">
    <location>
        <begin position="12"/>
        <end position="29"/>
    </location>
</feature>
<dbReference type="Gene3D" id="6.10.250.2090">
    <property type="match status" value="1"/>
</dbReference>
<evidence type="ECO:0000313" key="7">
    <source>
        <dbReference type="Proteomes" id="UP000673975"/>
    </source>
</evidence>
<evidence type="ECO:0000313" key="6">
    <source>
        <dbReference type="EMBL" id="MBP3191316.1"/>
    </source>
</evidence>
<evidence type="ECO:0000256" key="4">
    <source>
        <dbReference type="SAM" id="Phobius"/>
    </source>
</evidence>
<dbReference type="PANTHER" id="PTHR10264:SF19">
    <property type="entry name" value="AT06885P-RELATED"/>
    <property type="match status" value="1"/>
</dbReference>
<keyword evidence="4" id="KW-0812">Transmembrane</keyword>
<dbReference type="CDD" id="cd08826">
    <property type="entry name" value="SPFH_eoslipins_u1"/>
    <property type="match status" value="1"/>
</dbReference>
<comment type="caution">
    <text evidence="6">The sequence shown here is derived from an EMBL/GenBank/DDBJ whole genome shotgun (WGS) entry which is preliminary data.</text>
</comment>
<name>A0A8J7US91_9BACT</name>
<comment type="subcellular location">
    <subcellularLocation>
        <location evidence="1">Membrane</location>
        <topology evidence="1">Single-pass membrane protein</topology>
    </subcellularLocation>
</comment>
<keyword evidence="4" id="KW-0472">Membrane</keyword>
<evidence type="ECO:0000259" key="5">
    <source>
        <dbReference type="SMART" id="SM00244"/>
    </source>
</evidence>
<feature type="region of interest" description="Disordered" evidence="3">
    <location>
        <begin position="260"/>
        <end position="315"/>
    </location>
</feature>
<dbReference type="Proteomes" id="UP000673975">
    <property type="component" value="Unassembled WGS sequence"/>
</dbReference>
<feature type="domain" description="Band 7" evidence="5">
    <location>
        <begin position="27"/>
        <end position="184"/>
    </location>
</feature>
<organism evidence="6 7">
    <name type="scientific">Natronogracilivirga saccharolytica</name>
    <dbReference type="NCBI Taxonomy" id="2812953"/>
    <lineage>
        <taxon>Bacteria</taxon>
        <taxon>Pseudomonadati</taxon>
        <taxon>Balneolota</taxon>
        <taxon>Balneolia</taxon>
        <taxon>Balneolales</taxon>
        <taxon>Cyclonatronaceae</taxon>
        <taxon>Natronogracilivirga</taxon>
    </lineage>
</organism>
<dbReference type="SUPFAM" id="SSF117892">
    <property type="entry name" value="Band 7/SPFH domain"/>
    <property type="match status" value="1"/>
</dbReference>
<dbReference type="GO" id="GO:0005886">
    <property type="term" value="C:plasma membrane"/>
    <property type="evidence" value="ECO:0007669"/>
    <property type="project" value="InterPro"/>
</dbReference>
<protein>
    <submittedName>
        <fullName evidence="6">SPFH domain-containing protein</fullName>
    </submittedName>
</protein>
<comment type="similarity">
    <text evidence="2">Belongs to the band 7/mec-2 family.</text>
</comment>
<evidence type="ECO:0000256" key="2">
    <source>
        <dbReference type="ARBA" id="ARBA00008164"/>
    </source>
</evidence>
<dbReference type="Pfam" id="PF01145">
    <property type="entry name" value="Band_7"/>
    <property type="match status" value="1"/>
</dbReference>
<keyword evidence="7" id="KW-1185">Reference proteome</keyword>
<dbReference type="PANTHER" id="PTHR10264">
    <property type="entry name" value="BAND 7 PROTEIN-RELATED"/>
    <property type="match status" value="1"/>
</dbReference>
<reference evidence="6" key="1">
    <citation type="submission" date="2021-02" db="EMBL/GenBank/DDBJ databases">
        <title>Natronogracilivirga saccharolytica gen. nov. sp. nov. a new anaerobic, haloalkiliphilic carbohydrate-fermenting bacterium from soda lake and proposing of Cyclonatronumiaceae fam. nov. in the phylum Balneolaeota.</title>
        <authorList>
            <person name="Zhilina T.N."/>
            <person name="Sorokin D.Y."/>
            <person name="Zavarzina D.G."/>
            <person name="Toshchakov S.V."/>
            <person name="Kublanov I.V."/>
        </authorList>
    </citation>
    <scope>NUCLEOTIDE SEQUENCE</scope>
    <source>
        <strain evidence="6">Z-1702</strain>
    </source>
</reference>
<dbReference type="GO" id="GO:0098552">
    <property type="term" value="C:side of membrane"/>
    <property type="evidence" value="ECO:0007669"/>
    <property type="project" value="UniProtKB-ARBA"/>
</dbReference>
<proteinExistence type="inferred from homology"/>
<evidence type="ECO:0000256" key="1">
    <source>
        <dbReference type="ARBA" id="ARBA00004167"/>
    </source>
</evidence>
<dbReference type="InterPro" id="IPR043202">
    <property type="entry name" value="Band-7_stomatin-like"/>
</dbReference>
<dbReference type="EMBL" id="JAFIDN010000001">
    <property type="protein sequence ID" value="MBP3191316.1"/>
    <property type="molecule type" value="Genomic_DNA"/>
</dbReference>
<gene>
    <name evidence="6" type="ORF">NATSA_01430</name>
</gene>
<dbReference type="RefSeq" id="WP_210509683.1">
    <property type="nucleotide sequence ID" value="NZ_JAFIDN010000001.1"/>
</dbReference>
<dbReference type="SMART" id="SM00244">
    <property type="entry name" value="PHB"/>
    <property type="match status" value="1"/>
</dbReference>
<dbReference type="PRINTS" id="PR00721">
    <property type="entry name" value="STOMATIN"/>
</dbReference>
<dbReference type="AlphaFoldDB" id="A0A8J7US91"/>
<dbReference type="InterPro" id="IPR036013">
    <property type="entry name" value="Band_7/SPFH_dom_sf"/>
</dbReference>
<keyword evidence="4" id="KW-1133">Transmembrane helix</keyword>
<accession>A0A8J7US91</accession>
<sequence length="315" mass="35094">MQTLFNLTDLITWVVVIVIFLGIVLPQMFKIMREYERAVVFRLGKFYMTKGPGLIILIPFIDKIERVDLRVLTINVDKQEIITKDNVTVHVDAITFFRVVDAEKAIINVEQYHAATTWLAQTTLRSVLGQAELDELLAERDKINRQIQEIIDQHTDAWGIKVVTVEVRDVVLPESMQRAMAQQAEMERERRAKVINAQGEFQAAAKLVEAGKMIEQTPVALQLRFLQTMSEIGDESSTHTFLPIPMNFLEAFKPTIQDASGKKATANVDPGDMDMDDPGIETKSSGKKSGGSESGQSGKKSGGSRKKSGGGSKEE</sequence>
<dbReference type="Gene3D" id="3.30.479.30">
    <property type="entry name" value="Band 7 domain"/>
    <property type="match status" value="1"/>
</dbReference>